<gene>
    <name evidence="1" type="ORF">PENANT_c258G05298</name>
</gene>
<accession>A0A1V6P147</accession>
<comment type="caution">
    <text evidence="1">The sequence shown here is derived from an EMBL/GenBank/DDBJ whole genome shotgun (WGS) entry which is preliminary data.</text>
</comment>
<name>A0A1V6P147_9EURO</name>
<dbReference type="EMBL" id="MDYN01000258">
    <property type="protein sequence ID" value="OQD70537.1"/>
    <property type="molecule type" value="Genomic_DNA"/>
</dbReference>
<sequence>HESQNQTLAPPQPGVCLLVSKKLNPSTWSCQLISQDYQLLKLRKARRDGDWSDLFIHNIYNRPGSETLEQLR</sequence>
<organism evidence="1 2">
    <name type="scientific">Penicillium antarcticum</name>
    <dbReference type="NCBI Taxonomy" id="416450"/>
    <lineage>
        <taxon>Eukaryota</taxon>
        <taxon>Fungi</taxon>
        <taxon>Dikarya</taxon>
        <taxon>Ascomycota</taxon>
        <taxon>Pezizomycotina</taxon>
        <taxon>Eurotiomycetes</taxon>
        <taxon>Eurotiomycetidae</taxon>
        <taxon>Eurotiales</taxon>
        <taxon>Aspergillaceae</taxon>
        <taxon>Penicillium</taxon>
    </lineage>
</organism>
<reference evidence="2" key="1">
    <citation type="journal article" date="2017" name="Nat. Microbiol.">
        <title>Global analysis of biosynthetic gene clusters reveals vast potential of secondary metabolite production in Penicillium species.</title>
        <authorList>
            <person name="Nielsen J.C."/>
            <person name="Grijseels S."/>
            <person name="Prigent S."/>
            <person name="Ji B."/>
            <person name="Dainat J."/>
            <person name="Nielsen K.F."/>
            <person name="Frisvad J.C."/>
            <person name="Workman M."/>
            <person name="Nielsen J."/>
        </authorList>
    </citation>
    <scope>NUCLEOTIDE SEQUENCE [LARGE SCALE GENOMIC DNA]</scope>
    <source>
        <strain evidence="2">IBT 31811</strain>
    </source>
</reference>
<dbReference type="Proteomes" id="UP000191672">
    <property type="component" value="Unassembled WGS sequence"/>
</dbReference>
<feature type="non-terminal residue" evidence="1">
    <location>
        <position position="1"/>
    </location>
</feature>
<keyword evidence="2" id="KW-1185">Reference proteome</keyword>
<dbReference type="AlphaFoldDB" id="A0A1V6P147"/>
<feature type="non-terminal residue" evidence="1">
    <location>
        <position position="72"/>
    </location>
</feature>
<evidence type="ECO:0000313" key="1">
    <source>
        <dbReference type="EMBL" id="OQD70537.1"/>
    </source>
</evidence>
<evidence type="ECO:0000313" key="2">
    <source>
        <dbReference type="Proteomes" id="UP000191672"/>
    </source>
</evidence>
<protein>
    <submittedName>
        <fullName evidence="1">Uncharacterized protein</fullName>
    </submittedName>
</protein>
<proteinExistence type="predicted"/>